<reference evidence="1" key="1">
    <citation type="journal article" date="2020" name="Nature">
        <title>Giant virus diversity and host interactions through global metagenomics.</title>
        <authorList>
            <person name="Schulz F."/>
            <person name="Roux S."/>
            <person name="Paez-Espino D."/>
            <person name="Jungbluth S."/>
            <person name="Walsh D.A."/>
            <person name="Denef V.J."/>
            <person name="McMahon K.D."/>
            <person name="Konstantinidis K.T."/>
            <person name="Eloe-Fadrosh E.A."/>
            <person name="Kyrpides N.C."/>
            <person name="Woyke T."/>
        </authorList>
    </citation>
    <scope>NUCLEOTIDE SEQUENCE</scope>
    <source>
        <strain evidence="1">GVMAG-M-3300021425-30</strain>
    </source>
</reference>
<dbReference type="Gene3D" id="3.30.470.30">
    <property type="entry name" value="DNA ligase/mRNA capping enzyme"/>
    <property type="match status" value="1"/>
</dbReference>
<name>A0A6C0CP25_9ZZZZ</name>
<accession>A0A6C0CP25</accession>
<dbReference type="EMBL" id="MN739467">
    <property type="protein sequence ID" value="QHT06358.1"/>
    <property type="molecule type" value="Genomic_DNA"/>
</dbReference>
<dbReference type="AlphaFoldDB" id="A0A6C0CP25"/>
<evidence type="ECO:0008006" key="2">
    <source>
        <dbReference type="Google" id="ProtNLM"/>
    </source>
</evidence>
<protein>
    <recommendedName>
        <fullName evidence="2">mRNA capping enzyme adenylation domain-containing protein</fullName>
    </recommendedName>
</protein>
<organism evidence="1">
    <name type="scientific">viral metagenome</name>
    <dbReference type="NCBI Taxonomy" id="1070528"/>
    <lineage>
        <taxon>unclassified sequences</taxon>
        <taxon>metagenomes</taxon>
        <taxon>organismal metagenomes</taxon>
    </lineage>
</organism>
<evidence type="ECO:0000313" key="1">
    <source>
        <dbReference type="EMBL" id="QHT06358.1"/>
    </source>
</evidence>
<proteinExistence type="predicted"/>
<sequence length="309" mass="36007">MQNVMKRFPDIELSYDKTLHKKVHANCYSILPKGVKCVLWFTYQEDKNIPLLITFDRNNQVRSIKKYIVSFSDDLCYGEGTLLHGVLFKSNNISNFACTDVIIYKNQRVFKNNFASKFNILNELFAFHISNQIFSSNFLSVGLPITVTSFKDAISTARTLPYNVHSIRLIKLNYSRSVGQLRFNQSQEAEAIFKVKAQIQQDIYSLFSSDFKKAHGVAAITDYKTSVMMNTLFRNIKENRNLDLLEMSDDEDEFEDVSEDKYVDTQKIISMKCVYIPRFKKWKPISIAKRDDKVFLKSQIINLERKNTR</sequence>